<dbReference type="Pfam" id="PF00334">
    <property type="entry name" value="NDK"/>
    <property type="match status" value="1"/>
</dbReference>
<evidence type="ECO:0000313" key="17">
    <source>
        <dbReference type="EMBL" id="SSX35528.1"/>
    </source>
</evidence>
<evidence type="ECO:0000256" key="4">
    <source>
        <dbReference type="ARBA" id="ARBA00017632"/>
    </source>
</evidence>
<evidence type="ECO:0000256" key="7">
    <source>
        <dbReference type="ARBA" id="ARBA00022741"/>
    </source>
</evidence>
<keyword evidence="11" id="KW-0546">Nucleotide metabolism</keyword>
<evidence type="ECO:0000256" key="11">
    <source>
        <dbReference type="ARBA" id="ARBA00023080"/>
    </source>
</evidence>
<dbReference type="PRINTS" id="PR01243">
    <property type="entry name" value="NUCDPKINASE"/>
</dbReference>
<keyword evidence="6" id="KW-0479">Metal-binding</keyword>
<dbReference type="VEuPathDB" id="VectorBase:CSON010255"/>
<feature type="signal peptide" evidence="14">
    <location>
        <begin position="1"/>
        <end position="18"/>
    </location>
</feature>
<reference evidence="17" key="2">
    <citation type="submission" date="2018-07" db="EMBL/GenBank/DDBJ databases">
        <authorList>
            <person name="Quirk P.G."/>
            <person name="Krulwich T.A."/>
        </authorList>
    </citation>
    <scope>NUCLEOTIDE SEQUENCE</scope>
</reference>
<dbReference type="PROSITE" id="PS50905">
    <property type="entry name" value="FERRITIN_LIKE"/>
    <property type="match status" value="1"/>
</dbReference>
<feature type="chain" id="PRO_5033343085" description="Nucleoside diphosphate kinase" evidence="14">
    <location>
        <begin position="19"/>
        <end position="368"/>
    </location>
</feature>
<dbReference type="GO" id="GO:0006183">
    <property type="term" value="P:GTP biosynthetic process"/>
    <property type="evidence" value="ECO:0007669"/>
    <property type="project" value="InterPro"/>
</dbReference>
<dbReference type="GO" id="GO:0006241">
    <property type="term" value="P:CTP biosynthetic process"/>
    <property type="evidence" value="ECO:0007669"/>
    <property type="project" value="InterPro"/>
</dbReference>
<evidence type="ECO:0000313" key="16">
    <source>
        <dbReference type="EMBL" id="SSX16202.1"/>
    </source>
</evidence>
<dbReference type="Pfam" id="PF00210">
    <property type="entry name" value="Ferritin"/>
    <property type="match status" value="1"/>
</dbReference>
<keyword evidence="10" id="KW-0460">Magnesium</keyword>
<dbReference type="CDD" id="cd04413">
    <property type="entry name" value="NDPk_I"/>
    <property type="match status" value="1"/>
</dbReference>
<dbReference type="InterPro" id="IPR001564">
    <property type="entry name" value="Nucleoside_diP_kinase"/>
</dbReference>
<dbReference type="PROSITE" id="PS51374">
    <property type="entry name" value="NDPK_LIKE"/>
    <property type="match status" value="1"/>
</dbReference>
<dbReference type="InterPro" id="IPR034907">
    <property type="entry name" value="NDK-like_dom"/>
</dbReference>
<keyword evidence="9" id="KW-0067">ATP-binding</keyword>
<feature type="binding site" evidence="12">
    <location>
        <position position="138"/>
    </location>
    <ligand>
        <name>ATP</name>
        <dbReference type="ChEBI" id="CHEBI:30616"/>
    </ligand>
</feature>
<proteinExistence type="inferred from homology"/>
<evidence type="ECO:0000256" key="12">
    <source>
        <dbReference type="PROSITE-ProRule" id="PRU00706"/>
    </source>
</evidence>
<feature type="binding site" evidence="12">
    <location>
        <position position="127"/>
    </location>
    <ligand>
        <name>ATP</name>
        <dbReference type="ChEBI" id="CHEBI:30616"/>
    </ligand>
</feature>
<evidence type="ECO:0000256" key="10">
    <source>
        <dbReference type="ARBA" id="ARBA00022842"/>
    </source>
</evidence>
<accession>A0A336LRE6</accession>
<evidence type="ECO:0000256" key="2">
    <source>
        <dbReference type="ARBA" id="ARBA00008142"/>
    </source>
</evidence>
<sequence>MKFLIFTVTLLSISAARADQKYCLAKEGLDSPLDGNHERTLVLIKPDGVQRGLVGRVLQRFEDRQFKIVALEMMHASKSLLESHYAEHKDRPFFTGLVEGMSSGPLVMMVLEGKNVIGAVRKMIGTTNPIDAAPGTIRGDFCTETEANLIHASDRLESAAREISLWQRIECSSSRVGGFVKHNDALSQKLTNYAWDQIVASYDHLLLSVNFDTYTKDRPGFEKLYRGLSDKAWEKAVEVLKYVAKRGGKPDVTSIQTQLSDGNVIEASVSELKSLAEAVKLEKSLANHALKLHSAVQNHHHDTEKDLDAGVAHFVEEELIEYQTESVRTLVGYHNDFKTILKGQAVCTTDKNTQLACFLFDDYLQKQG</sequence>
<dbReference type="GO" id="GO:0006228">
    <property type="term" value="P:UTP biosynthetic process"/>
    <property type="evidence" value="ECO:0007669"/>
    <property type="project" value="InterPro"/>
</dbReference>
<keyword evidence="14" id="KW-0732">Signal</keyword>
<dbReference type="Gene3D" id="3.30.70.141">
    <property type="entry name" value="Nucleoside diphosphate kinase-like domain"/>
    <property type="match status" value="1"/>
</dbReference>
<dbReference type="GO" id="GO:0004550">
    <property type="term" value="F:nucleoside diphosphate kinase activity"/>
    <property type="evidence" value="ECO:0007669"/>
    <property type="project" value="UniProtKB-EC"/>
</dbReference>
<protein>
    <recommendedName>
        <fullName evidence="4">Nucleoside diphosphate kinase</fullName>
        <ecNumber evidence="3">2.7.4.6</ecNumber>
    </recommendedName>
</protein>
<dbReference type="PANTHER" id="PTHR11349">
    <property type="entry name" value="NUCLEOSIDE DIPHOSPHATE KINASE"/>
    <property type="match status" value="1"/>
</dbReference>
<dbReference type="Gene3D" id="1.20.1260.10">
    <property type="match status" value="1"/>
</dbReference>
<feature type="binding site" evidence="12">
    <location>
        <position position="45"/>
    </location>
    <ligand>
        <name>ATP</name>
        <dbReference type="ChEBI" id="CHEBI:30616"/>
    </ligand>
</feature>
<dbReference type="SUPFAM" id="SSF47240">
    <property type="entry name" value="Ferritin-like"/>
    <property type="match status" value="1"/>
</dbReference>
<gene>
    <name evidence="16" type="primary">CSON010255</name>
</gene>
<dbReference type="InterPro" id="IPR036850">
    <property type="entry name" value="NDK-like_dom_sf"/>
</dbReference>
<evidence type="ECO:0000256" key="13">
    <source>
        <dbReference type="RuleBase" id="RU004011"/>
    </source>
</evidence>
<name>A0A336LRE6_CULSO</name>
<dbReference type="EMBL" id="UFQS01004132">
    <property type="protein sequence ID" value="SSX16202.1"/>
    <property type="molecule type" value="Genomic_DNA"/>
</dbReference>
<feature type="binding site" evidence="12">
    <location>
        <position position="93"/>
    </location>
    <ligand>
        <name>ATP</name>
        <dbReference type="ChEBI" id="CHEBI:30616"/>
    </ligand>
</feature>
<evidence type="ECO:0000256" key="5">
    <source>
        <dbReference type="ARBA" id="ARBA00022679"/>
    </source>
</evidence>
<keyword evidence="5" id="KW-0808">Transferase</keyword>
<comment type="cofactor">
    <cofactor evidence="1">
        <name>Mg(2+)</name>
        <dbReference type="ChEBI" id="CHEBI:18420"/>
    </cofactor>
</comment>
<feature type="binding site" evidence="12">
    <location>
        <position position="148"/>
    </location>
    <ligand>
        <name>ATP</name>
        <dbReference type="ChEBI" id="CHEBI:30616"/>
    </ligand>
</feature>
<feature type="active site" description="Pros-phosphohistidine intermediate" evidence="12">
    <location>
        <position position="151"/>
    </location>
</feature>
<dbReference type="GO" id="GO:0005524">
    <property type="term" value="F:ATP binding"/>
    <property type="evidence" value="ECO:0007669"/>
    <property type="project" value="UniProtKB-KW"/>
</dbReference>
<dbReference type="HAMAP" id="MF_00451">
    <property type="entry name" value="NDP_kinase"/>
    <property type="match status" value="1"/>
</dbReference>
<dbReference type="InterPro" id="IPR012347">
    <property type="entry name" value="Ferritin-like"/>
</dbReference>
<feature type="domain" description="Ferritin-like diiron" evidence="15">
    <location>
        <begin position="180"/>
        <end position="341"/>
    </location>
</feature>
<dbReference type="EMBL" id="UFQT01004132">
    <property type="protein sequence ID" value="SSX35528.1"/>
    <property type="molecule type" value="Genomic_DNA"/>
</dbReference>
<evidence type="ECO:0000259" key="15">
    <source>
        <dbReference type="PROSITE" id="PS50905"/>
    </source>
</evidence>
<evidence type="ECO:0000256" key="6">
    <source>
        <dbReference type="ARBA" id="ARBA00022723"/>
    </source>
</evidence>
<reference evidence="16" key="1">
    <citation type="submission" date="2018-04" db="EMBL/GenBank/DDBJ databases">
        <authorList>
            <person name="Go L.Y."/>
            <person name="Mitchell J.A."/>
        </authorList>
    </citation>
    <scope>NUCLEOTIDE SEQUENCE</scope>
    <source>
        <tissue evidence="16">Whole organism</tissue>
    </source>
</reference>
<evidence type="ECO:0000256" key="14">
    <source>
        <dbReference type="SAM" id="SignalP"/>
    </source>
</evidence>
<feature type="binding site" evidence="12">
    <location>
        <position position="121"/>
    </location>
    <ligand>
        <name>ATP</name>
        <dbReference type="ChEBI" id="CHEBI:30616"/>
    </ligand>
</feature>
<comment type="similarity">
    <text evidence="2 12 13">Belongs to the NDK family.</text>
</comment>
<dbReference type="EC" id="2.7.4.6" evidence="3"/>
<organism evidence="16">
    <name type="scientific">Culicoides sonorensis</name>
    <name type="common">Biting midge</name>
    <dbReference type="NCBI Taxonomy" id="179676"/>
    <lineage>
        <taxon>Eukaryota</taxon>
        <taxon>Metazoa</taxon>
        <taxon>Ecdysozoa</taxon>
        <taxon>Arthropoda</taxon>
        <taxon>Hexapoda</taxon>
        <taxon>Insecta</taxon>
        <taxon>Pterygota</taxon>
        <taxon>Neoptera</taxon>
        <taxon>Endopterygota</taxon>
        <taxon>Diptera</taxon>
        <taxon>Nematocera</taxon>
        <taxon>Chironomoidea</taxon>
        <taxon>Ceratopogonidae</taxon>
        <taxon>Ceratopogoninae</taxon>
        <taxon>Culicoides</taxon>
        <taxon>Monoculicoides</taxon>
    </lineage>
</organism>
<dbReference type="GO" id="GO:0008199">
    <property type="term" value="F:ferric iron binding"/>
    <property type="evidence" value="ECO:0007669"/>
    <property type="project" value="InterPro"/>
</dbReference>
<dbReference type="CDD" id="cd01056">
    <property type="entry name" value="Euk_Ferritin"/>
    <property type="match status" value="1"/>
</dbReference>
<dbReference type="InterPro" id="IPR009040">
    <property type="entry name" value="Ferritin-like_diiron"/>
</dbReference>
<evidence type="ECO:0000256" key="3">
    <source>
        <dbReference type="ARBA" id="ARBA00012966"/>
    </source>
</evidence>
<dbReference type="NCBIfam" id="NF001908">
    <property type="entry name" value="PRK00668.1"/>
    <property type="match status" value="1"/>
</dbReference>
<evidence type="ECO:0000256" key="1">
    <source>
        <dbReference type="ARBA" id="ARBA00001946"/>
    </source>
</evidence>
<dbReference type="InterPro" id="IPR008331">
    <property type="entry name" value="Ferritin_DPS_dom"/>
</dbReference>
<dbReference type="AlphaFoldDB" id="A0A336LRE6"/>
<dbReference type="SUPFAM" id="SSF54919">
    <property type="entry name" value="Nucleoside diphosphate kinase, NDK"/>
    <property type="match status" value="1"/>
</dbReference>
<evidence type="ECO:0000256" key="9">
    <source>
        <dbReference type="ARBA" id="ARBA00022840"/>
    </source>
</evidence>
<keyword evidence="7" id="KW-0547">Nucleotide-binding</keyword>
<dbReference type="InterPro" id="IPR009078">
    <property type="entry name" value="Ferritin-like_SF"/>
</dbReference>
<keyword evidence="8" id="KW-0418">Kinase</keyword>
<dbReference type="FunFam" id="3.30.70.141:FF:000003">
    <property type="entry name" value="Nucleoside diphosphate kinase"/>
    <property type="match status" value="1"/>
</dbReference>
<evidence type="ECO:0000256" key="8">
    <source>
        <dbReference type="ARBA" id="ARBA00022777"/>
    </source>
</evidence>
<dbReference type="SMART" id="SM00562">
    <property type="entry name" value="NDK"/>
    <property type="match status" value="1"/>
</dbReference>